<feature type="transmembrane region" description="Helical" evidence="1">
    <location>
        <begin position="76"/>
        <end position="97"/>
    </location>
</feature>
<dbReference type="InterPro" id="IPR047928">
    <property type="entry name" value="Perm_prefix_1"/>
</dbReference>
<accession>A0A845DMF2</accession>
<keyword evidence="1" id="KW-0472">Membrane</keyword>
<reference evidence="2 3" key="1">
    <citation type="submission" date="2019-11" db="EMBL/GenBank/DDBJ databases">
        <title>Genome sequences of 17 halophilic strains isolated from different environments.</title>
        <authorList>
            <person name="Furrow R.E."/>
        </authorList>
    </citation>
    <scope>NUCLEOTIDE SEQUENCE [LARGE SCALE GENOMIC DNA]</scope>
    <source>
        <strain evidence="2 3">22511_23_Filter</strain>
    </source>
</reference>
<feature type="transmembrane region" description="Helical" evidence="1">
    <location>
        <begin position="109"/>
        <end position="131"/>
    </location>
</feature>
<dbReference type="Proteomes" id="UP000460949">
    <property type="component" value="Unassembled WGS sequence"/>
</dbReference>
<gene>
    <name evidence="2" type="ORF">GLW04_02750</name>
</gene>
<sequence length="214" mass="25104">MDEFEQYVKKITKNLPDEEKEELREEMVGHLRDHVKELLIQGHSEEEAIRLAIDSFGDEGKLNQEFKRFFFPTYKLLRFVWSVVWTVAGLSLISYFSMEYYHPEFDNGIDLYSVWMTMFYIASLAGAGEVMHHSLQGEIKWKWILNPWLFFMMPSLMISGLQTTMLFTQPERYQDGLWLDLYAVAIGGLVYVSARQLFNGLFLEDTKGKRGVVK</sequence>
<evidence type="ECO:0000313" key="2">
    <source>
        <dbReference type="EMBL" id="MYL18791.1"/>
    </source>
</evidence>
<feature type="transmembrane region" description="Helical" evidence="1">
    <location>
        <begin position="143"/>
        <end position="161"/>
    </location>
</feature>
<name>A0A845DMF2_9BACI</name>
<evidence type="ECO:0000313" key="3">
    <source>
        <dbReference type="Proteomes" id="UP000460949"/>
    </source>
</evidence>
<evidence type="ECO:0000256" key="1">
    <source>
        <dbReference type="SAM" id="Phobius"/>
    </source>
</evidence>
<proteinExistence type="predicted"/>
<dbReference type="RefSeq" id="WP_160835237.1">
    <property type="nucleotide sequence ID" value="NZ_WMET01000001.1"/>
</dbReference>
<keyword evidence="1" id="KW-0812">Transmembrane</keyword>
<keyword evidence="1" id="KW-1133">Transmembrane helix</keyword>
<feature type="transmembrane region" description="Helical" evidence="1">
    <location>
        <begin position="181"/>
        <end position="202"/>
    </location>
</feature>
<organism evidence="2 3">
    <name type="scientific">Halobacillus litoralis</name>
    <dbReference type="NCBI Taxonomy" id="45668"/>
    <lineage>
        <taxon>Bacteria</taxon>
        <taxon>Bacillati</taxon>
        <taxon>Bacillota</taxon>
        <taxon>Bacilli</taxon>
        <taxon>Bacillales</taxon>
        <taxon>Bacillaceae</taxon>
        <taxon>Halobacillus</taxon>
    </lineage>
</organism>
<dbReference type="EMBL" id="WMET01000001">
    <property type="protein sequence ID" value="MYL18791.1"/>
    <property type="molecule type" value="Genomic_DNA"/>
</dbReference>
<dbReference type="NCBIfam" id="NF038403">
    <property type="entry name" value="perm_prefix_1"/>
    <property type="match status" value="1"/>
</dbReference>
<protein>
    <submittedName>
        <fullName evidence="2">Uncharacterized protein</fullName>
    </submittedName>
</protein>
<comment type="caution">
    <text evidence="2">The sequence shown here is derived from an EMBL/GenBank/DDBJ whole genome shotgun (WGS) entry which is preliminary data.</text>
</comment>
<dbReference type="AlphaFoldDB" id="A0A845DMF2"/>